<dbReference type="InterPro" id="IPR028082">
    <property type="entry name" value="Peripla_BP_I"/>
</dbReference>
<dbReference type="PANTHER" id="PTHR30146:SF109">
    <property type="entry name" value="HTH-TYPE TRANSCRIPTIONAL REGULATOR GALS"/>
    <property type="match status" value="1"/>
</dbReference>
<sequence>MKRSSAEGAPVTLKTIAAELGVSVTTVARALKDGDRISPETIRQVRETAERLGYVRNLEGAKLRTGKSLVLMALLDFTEEEEIGDSGAVRLLNGFHKTLAGTDFALRAVPALLGEQPFDRLRDVVRGRQADGVIMDLTRPQDERVKYLLEVGFPFVTYGRTELFSEHPWFDIDNEYAAWQGTDALLRDGCRRIALIDGDMRYTYVRQRLRGYLRALREHGIEPDPALQHHALLAADVARAAAGPMLDRGADGFVCLNEVTFLGARAGVRDRIGDDVGRIGFALRSGTRIGKYVATRLHASHVSNVESGRVLATLLLKRIAGADVKECQQLARPTLITTENGVLLHGS</sequence>
<gene>
    <name evidence="5" type="ORF">JJJ17_16410</name>
</gene>
<dbReference type="SUPFAM" id="SSF53822">
    <property type="entry name" value="Periplasmic binding protein-like I"/>
    <property type="match status" value="1"/>
</dbReference>
<dbReference type="Proteomes" id="UP000640485">
    <property type="component" value="Unassembled WGS sequence"/>
</dbReference>
<dbReference type="GO" id="GO:0003700">
    <property type="term" value="F:DNA-binding transcription factor activity"/>
    <property type="evidence" value="ECO:0007669"/>
    <property type="project" value="TreeGrafter"/>
</dbReference>
<evidence type="ECO:0000313" key="6">
    <source>
        <dbReference type="Proteomes" id="UP000640485"/>
    </source>
</evidence>
<evidence type="ECO:0000256" key="2">
    <source>
        <dbReference type="ARBA" id="ARBA00023125"/>
    </source>
</evidence>
<keyword evidence="6" id="KW-1185">Reference proteome</keyword>
<dbReference type="Pfam" id="PF13377">
    <property type="entry name" value="Peripla_BP_3"/>
    <property type="match status" value="1"/>
</dbReference>
<comment type="caution">
    <text evidence="5">The sequence shown here is derived from an EMBL/GenBank/DDBJ whole genome shotgun (WGS) entry which is preliminary data.</text>
</comment>
<feature type="domain" description="HTH lacI-type" evidence="4">
    <location>
        <begin position="11"/>
        <end position="65"/>
    </location>
</feature>
<reference evidence="5" key="1">
    <citation type="submission" date="2021-01" db="EMBL/GenBank/DDBJ databases">
        <title>Paracoccus amoyensis sp. nov., isolated from the surface seawater along the coast of Xiamen Island, China.</title>
        <authorList>
            <person name="Lyu L."/>
        </authorList>
    </citation>
    <scope>NUCLEOTIDE SEQUENCE</scope>
    <source>
        <strain evidence="5">MJ17</strain>
    </source>
</reference>
<keyword evidence="3" id="KW-0804">Transcription</keyword>
<proteinExistence type="predicted"/>
<protein>
    <submittedName>
        <fullName evidence="5">LacI family DNA-binding transcriptional regulator</fullName>
    </submittedName>
</protein>
<dbReference type="Gene3D" id="3.40.50.2300">
    <property type="match status" value="2"/>
</dbReference>
<dbReference type="CDD" id="cd01392">
    <property type="entry name" value="HTH_LacI"/>
    <property type="match status" value="1"/>
</dbReference>
<dbReference type="Pfam" id="PF00356">
    <property type="entry name" value="LacI"/>
    <property type="match status" value="1"/>
</dbReference>
<dbReference type="GO" id="GO:0000976">
    <property type="term" value="F:transcription cis-regulatory region binding"/>
    <property type="evidence" value="ECO:0007669"/>
    <property type="project" value="TreeGrafter"/>
</dbReference>
<keyword evidence="2 5" id="KW-0238">DNA-binding</keyword>
<dbReference type="RefSeq" id="WP_200688316.1">
    <property type="nucleotide sequence ID" value="NZ_JAEPRQ010000007.1"/>
</dbReference>
<evidence type="ECO:0000256" key="1">
    <source>
        <dbReference type="ARBA" id="ARBA00023015"/>
    </source>
</evidence>
<dbReference type="PANTHER" id="PTHR30146">
    <property type="entry name" value="LACI-RELATED TRANSCRIPTIONAL REPRESSOR"/>
    <property type="match status" value="1"/>
</dbReference>
<dbReference type="AlphaFoldDB" id="A0A934W284"/>
<dbReference type="InterPro" id="IPR010982">
    <property type="entry name" value="Lambda_DNA-bd_dom_sf"/>
</dbReference>
<dbReference type="InterPro" id="IPR046335">
    <property type="entry name" value="LacI/GalR-like_sensor"/>
</dbReference>
<evidence type="ECO:0000313" key="5">
    <source>
        <dbReference type="EMBL" id="MBK4217514.1"/>
    </source>
</evidence>
<evidence type="ECO:0000259" key="4">
    <source>
        <dbReference type="PROSITE" id="PS50932"/>
    </source>
</evidence>
<name>A0A934W284_9RHOB</name>
<dbReference type="SMART" id="SM00354">
    <property type="entry name" value="HTH_LACI"/>
    <property type="match status" value="1"/>
</dbReference>
<evidence type="ECO:0000256" key="3">
    <source>
        <dbReference type="ARBA" id="ARBA00023163"/>
    </source>
</evidence>
<dbReference type="PROSITE" id="PS50932">
    <property type="entry name" value="HTH_LACI_2"/>
    <property type="match status" value="1"/>
</dbReference>
<organism evidence="5 6">
    <name type="scientific">Paracoccus caeni</name>
    <dbReference type="NCBI Taxonomy" id="657651"/>
    <lineage>
        <taxon>Bacteria</taxon>
        <taxon>Pseudomonadati</taxon>
        <taxon>Pseudomonadota</taxon>
        <taxon>Alphaproteobacteria</taxon>
        <taxon>Rhodobacterales</taxon>
        <taxon>Paracoccaceae</taxon>
        <taxon>Paracoccus</taxon>
    </lineage>
</organism>
<dbReference type="Gene3D" id="1.10.260.40">
    <property type="entry name" value="lambda repressor-like DNA-binding domains"/>
    <property type="match status" value="1"/>
</dbReference>
<dbReference type="SUPFAM" id="SSF47413">
    <property type="entry name" value="lambda repressor-like DNA-binding domains"/>
    <property type="match status" value="1"/>
</dbReference>
<dbReference type="EMBL" id="JAEPRQ010000007">
    <property type="protein sequence ID" value="MBK4217514.1"/>
    <property type="molecule type" value="Genomic_DNA"/>
</dbReference>
<accession>A0A934W284</accession>
<dbReference type="InterPro" id="IPR000843">
    <property type="entry name" value="HTH_LacI"/>
</dbReference>
<keyword evidence="1" id="KW-0805">Transcription regulation</keyword>